<sequence length="90" mass="10491">MERIPIIIAEVSSSYFSVARYSGGATIQGELYIYHPERDILVKGDWDKYYHRLQWEDFLNAVKSGQKPTLPKKVKTKKQEQKNITPSLFD</sequence>
<dbReference type="Proteomes" id="UP000306319">
    <property type="component" value="Unassembled WGS sequence"/>
</dbReference>
<organism evidence="1 2">
    <name type="scientific">Lepagella muris</name>
    <dbReference type="NCBI Taxonomy" id="3032870"/>
    <lineage>
        <taxon>Bacteria</taxon>
        <taxon>Pseudomonadati</taxon>
        <taxon>Bacteroidota</taxon>
        <taxon>Bacteroidia</taxon>
        <taxon>Bacteroidales</taxon>
        <taxon>Muribaculaceae</taxon>
        <taxon>Lepagella</taxon>
    </lineage>
</organism>
<reference evidence="1" key="1">
    <citation type="submission" date="2019-04" db="EMBL/GenBank/DDBJ databases">
        <title>Microbes associate with the intestines of laboratory mice.</title>
        <authorList>
            <person name="Navarre W."/>
            <person name="Wong E."/>
            <person name="Huang K."/>
            <person name="Tropini C."/>
            <person name="Ng K."/>
            <person name="Yu B."/>
        </authorList>
    </citation>
    <scope>NUCLEOTIDE SEQUENCE</scope>
    <source>
        <strain evidence="1">NM04_E33</strain>
    </source>
</reference>
<name>A0AC61RKH8_9BACT</name>
<accession>A0AC61RKH8</accession>
<proteinExistence type="predicted"/>
<comment type="caution">
    <text evidence="1">The sequence shown here is derived from an EMBL/GenBank/DDBJ whole genome shotgun (WGS) entry which is preliminary data.</text>
</comment>
<protein>
    <submittedName>
        <fullName evidence="1">Uncharacterized protein</fullName>
    </submittedName>
</protein>
<evidence type="ECO:0000313" key="2">
    <source>
        <dbReference type="Proteomes" id="UP000306319"/>
    </source>
</evidence>
<evidence type="ECO:0000313" key="1">
    <source>
        <dbReference type="EMBL" id="TGY80991.1"/>
    </source>
</evidence>
<gene>
    <name evidence="1" type="ORF">E5331_01010</name>
</gene>
<dbReference type="EMBL" id="SRYB01000001">
    <property type="protein sequence ID" value="TGY80991.1"/>
    <property type="molecule type" value="Genomic_DNA"/>
</dbReference>
<keyword evidence="2" id="KW-1185">Reference proteome</keyword>